<accession>A0A4Q4KLT1</accession>
<keyword evidence="2" id="KW-1185">Reference proteome</keyword>
<sequence length="186" mass="22057">MMNQTITPRESDRLIKTLKERFEKNLMRHESLKWENILEKLKSYPEKLWSLHKMEETGGEPDVIDYDSQTDTYYFYDCSIESPKGRRSLCYDKEAWLSRPKAKPKNNIVDVAEEMGIDILDHIGYRRLQEFGTFDSKTSSWLKTPERIRKLGGAIFGDYRYDEVFIYHNSAISYYISRGFRGVLKL</sequence>
<evidence type="ECO:0000313" key="2">
    <source>
        <dbReference type="Proteomes" id="UP000293952"/>
    </source>
</evidence>
<protein>
    <submittedName>
        <fullName evidence="1">DUF4256 domain-containing protein</fullName>
    </submittedName>
</protein>
<name>A0A4Q4KLT1_9FLAO</name>
<dbReference type="Pfam" id="PF14066">
    <property type="entry name" value="DUF4256"/>
    <property type="match status" value="1"/>
</dbReference>
<reference evidence="1 2" key="1">
    <citation type="submission" date="2019-02" db="EMBL/GenBank/DDBJ databases">
        <title>Genome sequence of the sea-ice species Brumimicrobium glaciale.</title>
        <authorList>
            <person name="Bowman J.P."/>
        </authorList>
    </citation>
    <scope>NUCLEOTIDE SEQUENCE [LARGE SCALE GENOMIC DNA]</scope>
    <source>
        <strain evidence="1 2">IC156</strain>
    </source>
</reference>
<comment type="caution">
    <text evidence="1">The sequence shown here is derived from an EMBL/GenBank/DDBJ whole genome shotgun (WGS) entry which is preliminary data.</text>
</comment>
<dbReference type="OrthoDB" id="8442276at2"/>
<evidence type="ECO:0000313" key="1">
    <source>
        <dbReference type="EMBL" id="RYM34262.1"/>
    </source>
</evidence>
<dbReference type="Proteomes" id="UP000293952">
    <property type="component" value="Unassembled WGS sequence"/>
</dbReference>
<organism evidence="1 2">
    <name type="scientific">Brumimicrobium glaciale</name>
    <dbReference type="NCBI Taxonomy" id="200475"/>
    <lineage>
        <taxon>Bacteria</taxon>
        <taxon>Pseudomonadati</taxon>
        <taxon>Bacteroidota</taxon>
        <taxon>Flavobacteriia</taxon>
        <taxon>Flavobacteriales</taxon>
        <taxon>Crocinitomicaceae</taxon>
        <taxon>Brumimicrobium</taxon>
    </lineage>
</organism>
<proteinExistence type="predicted"/>
<dbReference type="EMBL" id="SETE01000003">
    <property type="protein sequence ID" value="RYM34262.1"/>
    <property type="molecule type" value="Genomic_DNA"/>
</dbReference>
<dbReference type="InterPro" id="IPR025352">
    <property type="entry name" value="DUF4256"/>
</dbReference>
<gene>
    <name evidence="1" type="ORF">ERX46_08975</name>
</gene>
<dbReference type="AlphaFoldDB" id="A0A4Q4KLT1"/>